<evidence type="ECO:0000256" key="5">
    <source>
        <dbReference type="ARBA" id="ARBA00012040"/>
    </source>
</evidence>
<keyword evidence="18" id="KW-1185">Reference proteome</keyword>
<keyword evidence="12" id="KW-0472">Membrane</keyword>
<feature type="domain" description="Acyl-CoA oxidase/dehydrogenase middle" evidence="14">
    <location>
        <begin position="240"/>
        <end position="335"/>
    </location>
</feature>
<dbReference type="InterPro" id="IPR013786">
    <property type="entry name" value="AcylCoA_DH/ox_N"/>
</dbReference>
<evidence type="ECO:0000259" key="15">
    <source>
        <dbReference type="Pfam" id="PF02771"/>
    </source>
</evidence>
<dbReference type="InterPro" id="IPR015396">
    <property type="entry name" value="FadE_C"/>
</dbReference>
<dbReference type="FunFam" id="1.20.140.10:FF:000009">
    <property type="entry name" value="Acyl-CoA dehydrogenase"/>
    <property type="match status" value="1"/>
</dbReference>
<evidence type="ECO:0000256" key="11">
    <source>
        <dbReference type="ARBA" id="ARBA00049247"/>
    </source>
</evidence>
<evidence type="ECO:0000259" key="13">
    <source>
        <dbReference type="Pfam" id="PF00441"/>
    </source>
</evidence>
<dbReference type="InterPro" id="IPR037069">
    <property type="entry name" value="AcylCoA_DH/ox_N_sf"/>
</dbReference>
<dbReference type="Gene3D" id="1.10.540.10">
    <property type="entry name" value="Acyl-CoA dehydrogenase/oxidase, N-terminal domain"/>
    <property type="match status" value="1"/>
</dbReference>
<feature type="transmembrane region" description="Helical" evidence="12">
    <location>
        <begin position="30"/>
        <end position="63"/>
    </location>
</feature>
<dbReference type="InterPro" id="IPR050741">
    <property type="entry name" value="Acyl-CoA_dehydrogenase"/>
</dbReference>
<dbReference type="SUPFAM" id="SSF56645">
    <property type="entry name" value="Acyl-CoA dehydrogenase NM domain-like"/>
    <property type="match status" value="1"/>
</dbReference>
<dbReference type="InterPro" id="IPR036250">
    <property type="entry name" value="AcylCo_DH-like_C"/>
</dbReference>
<comment type="pathway">
    <text evidence="2">Lipid metabolism; fatty acid beta-oxidation.</text>
</comment>
<dbReference type="Pfam" id="PF02770">
    <property type="entry name" value="Acyl-CoA_dh_M"/>
    <property type="match status" value="1"/>
</dbReference>
<dbReference type="GO" id="GO:0004466">
    <property type="term" value="F:long-chain fatty acyl-CoA dehydrogenase activity"/>
    <property type="evidence" value="ECO:0007669"/>
    <property type="project" value="UniProtKB-EC"/>
</dbReference>
<comment type="catalytic activity">
    <reaction evidence="10">
        <text>a medium-chain 2,3-saturated fatty acyl-CoA + oxidized [electron-transfer flavoprotein] + H(+) = a medium-chain (2E)-enoyl-CoA + reduced [electron-transfer flavoprotein]</text>
        <dbReference type="Rhea" id="RHEA:14477"/>
        <dbReference type="Rhea" id="RHEA-COMP:10685"/>
        <dbReference type="Rhea" id="RHEA-COMP:10686"/>
        <dbReference type="ChEBI" id="CHEBI:15378"/>
        <dbReference type="ChEBI" id="CHEBI:57692"/>
        <dbReference type="ChEBI" id="CHEBI:58307"/>
        <dbReference type="ChEBI" id="CHEBI:83723"/>
        <dbReference type="ChEBI" id="CHEBI:83726"/>
        <dbReference type="EC" id="1.3.8.7"/>
    </reaction>
</comment>
<dbReference type="EC" id="1.3.8.7" evidence="4"/>
<dbReference type="NCBIfam" id="NF007000">
    <property type="entry name" value="PRK09463.1"/>
    <property type="match status" value="1"/>
</dbReference>
<evidence type="ECO:0000256" key="1">
    <source>
        <dbReference type="ARBA" id="ARBA00001974"/>
    </source>
</evidence>
<sequence>MLNLFLILIAVAGFVAIAYRGDRIMYTSILGAVLTLITLVSSASGILTVLFALITAATLVFSLPGVRTKLISAPMLSMVRKILPPISETEQEAIDAGTVWWDGELFSGKPNWNSLLSAAKPELSEEEQAFLDGPVNELSRMSNAWKINHDWSIIPDEIIQYVLDNGFLGMIIPKKYGGLDFSAVAQSRVLLKLSNTGSGISYLVGVPNSLGPGELLIKYGTEEQKEYYLPRLASGKEIPCFALTSPTAGSDATSISDTGVVCMGEHEGEQVLGIKLNFSKRYITLAPIATLIGLAFRLQDPDGLIGDTEDYGITCALIPRSTPGLEIGRRHLPIGDAFLNGPIKGEDLFVPLDSIIGGKEMAGKGWRMLVNCLSVGRAVTLPTTGQVISKRCTLGTSSYANLRSQFGVNIAKFEGVQKPLARMAGLTYIIEAASIQTIQSIVDGNKPSVPSAILKYHCTEMARQCVIDAMDIHGGKAVMKGPGNYISSLYESVPVAITVEGANILTRNLMIFGQGAIRSHPYVLDEMELAHAEDNQETLKKFDTVLSSHIGYGATNFARSLVLGLGFPGASIKENKNADPYYKHINRLSGIFALAADASMLSLGAKLKFKENLSARLGDLLSTLFLASMVLKHHKDTGYNEEEWPIVQWSLDHLLHEYQIAFDELMANFPNRAVAFMVKKAAFPIGGGFKAPTDNLEKKVVEVISTNNASRDRLTDGLYMELEELNPLAQANKVFLDSLELQPLQAKLKTAIKDGTLPKTFGQELLDAAVKQAVITAQEAEQLSNHYADVMGVVNVDDFDESELIRVAYKKPRAKKAALKKAV</sequence>
<dbReference type="InterPro" id="IPR006091">
    <property type="entry name" value="Acyl-CoA_Oxase/DH_mid-dom"/>
</dbReference>
<reference evidence="17 18" key="1">
    <citation type="submission" date="2019-03" db="EMBL/GenBank/DDBJ databases">
        <title>Genomic Encyclopedia of Type Strains, Phase IV (KMG-IV): sequencing the most valuable type-strain genomes for metagenomic binning, comparative biology and taxonomic classification.</title>
        <authorList>
            <person name="Goeker M."/>
        </authorList>
    </citation>
    <scope>NUCLEOTIDE SEQUENCE [LARGE SCALE GENOMIC DNA]</scope>
    <source>
        <strain evidence="17 18">DSM 24830</strain>
    </source>
</reference>
<dbReference type="PANTHER" id="PTHR48083:SF18">
    <property type="entry name" value="ACYL-COENZYME A DEHYDROGENASE"/>
    <property type="match status" value="1"/>
</dbReference>
<name>A0A4R1FC37_9GAMM</name>
<dbReference type="InterPro" id="IPR009075">
    <property type="entry name" value="AcylCo_DH/oxidase_C"/>
</dbReference>
<dbReference type="SUPFAM" id="SSF47203">
    <property type="entry name" value="Acyl-CoA dehydrogenase C-terminal domain-like"/>
    <property type="match status" value="1"/>
</dbReference>
<comment type="similarity">
    <text evidence="3">Belongs to the acyl-CoA dehydrogenase family.</text>
</comment>
<feature type="domain" description="Acyl-CoA dehydrogenase/oxidase C-terminal" evidence="13">
    <location>
        <begin position="363"/>
        <end position="509"/>
    </location>
</feature>
<dbReference type="PANTHER" id="PTHR48083">
    <property type="entry name" value="MEDIUM-CHAIN SPECIFIC ACYL-COA DEHYDROGENASE, MITOCHONDRIAL-RELATED"/>
    <property type="match status" value="1"/>
</dbReference>
<evidence type="ECO:0000256" key="9">
    <source>
        <dbReference type="ARBA" id="ARBA00023002"/>
    </source>
</evidence>
<keyword evidence="12" id="KW-0812">Transmembrane</keyword>
<keyword evidence="12" id="KW-1133">Transmembrane helix</keyword>
<dbReference type="RefSeq" id="WP_131904023.1">
    <property type="nucleotide sequence ID" value="NZ_BAAAFU010000008.1"/>
</dbReference>
<dbReference type="InterPro" id="IPR009100">
    <property type="entry name" value="AcylCoA_DH/oxidase_NM_dom_sf"/>
</dbReference>
<evidence type="ECO:0000256" key="2">
    <source>
        <dbReference type="ARBA" id="ARBA00005005"/>
    </source>
</evidence>
<dbReference type="GO" id="GO:0005737">
    <property type="term" value="C:cytoplasm"/>
    <property type="evidence" value="ECO:0007669"/>
    <property type="project" value="TreeGrafter"/>
</dbReference>
<dbReference type="GO" id="GO:0033539">
    <property type="term" value="P:fatty acid beta-oxidation using acyl-CoA dehydrogenase"/>
    <property type="evidence" value="ECO:0007669"/>
    <property type="project" value="InterPro"/>
</dbReference>
<evidence type="ECO:0000256" key="12">
    <source>
        <dbReference type="SAM" id="Phobius"/>
    </source>
</evidence>
<evidence type="ECO:0000259" key="14">
    <source>
        <dbReference type="Pfam" id="PF02770"/>
    </source>
</evidence>
<dbReference type="Gene3D" id="2.40.110.10">
    <property type="entry name" value="Butyryl-CoA Dehydrogenase, subunit A, domain 2"/>
    <property type="match status" value="1"/>
</dbReference>
<dbReference type="InterPro" id="IPR046373">
    <property type="entry name" value="Acyl-CoA_Oxase/DH_mid-dom_sf"/>
</dbReference>
<evidence type="ECO:0000256" key="10">
    <source>
        <dbReference type="ARBA" id="ARBA00047882"/>
    </source>
</evidence>
<evidence type="ECO:0000256" key="6">
    <source>
        <dbReference type="ARBA" id="ARBA00020144"/>
    </source>
</evidence>
<evidence type="ECO:0000256" key="4">
    <source>
        <dbReference type="ARBA" id="ARBA00012033"/>
    </source>
</evidence>
<dbReference type="Gene3D" id="1.20.140.10">
    <property type="entry name" value="Butyryl-CoA Dehydrogenase, subunit A, domain 3"/>
    <property type="match status" value="1"/>
</dbReference>
<keyword evidence="8" id="KW-0274">FAD</keyword>
<comment type="catalytic activity">
    <reaction evidence="11">
        <text>a long-chain 2,3-saturated fatty acyl-CoA + oxidized [electron-transfer flavoprotein] + H(+) = a long-chain (2E)-enoyl-CoA + reduced [electron-transfer flavoprotein]</text>
        <dbReference type="Rhea" id="RHEA:17721"/>
        <dbReference type="Rhea" id="RHEA-COMP:10685"/>
        <dbReference type="Rhea" id="RHEA-COMP:10686"/>
        <dbReference type="ChEBI" id="CHEBI:15378"/>
        <dbReference type="ChEBI" id="CHEBI:57692"/>
        <dbReference type="ChEBI" id="CHEBI:58307"/>
        <dbReference type="ChEBI" id="CHEBI:83721"/>
        <dbReference type="ChEBI" id="CHEBI:83727"/>
        <dbReference type="EC" id="1.3.8.8"/>
    </reaction>
</comment>
<dbReference type="Pfam" id="PF02771">
    <property type="entry name" value="Acyl-CoA_dh_N"/>
    <property type="match status" value="1"/>
</dbReference>
<evidence type="ECO:0000259" key="16">
    <source>
        <dbReference type="Pfam" id="PF09317"/>
    </source>
</evidence>
<dbReference type="EMBL" id="SMFQ01000002">
    <property type="protein sequence ID" value="TCJ88321.1"/>
    <property type="molecule type" value="Genomic_DNA"/>
</dbReference>
<evidence type="ECO:0000313" key="18">
    <source>
        <dbReference type="Proteomes" id="UP000294887"/>
    </source>
</evidence>
<dbReference type="AlphaFoldDB" id="A0A4R1FC37"/>
<keyword evidence="7" id="KW-0285">Flavoprotein</keyword>
<dbReference type="Pfam" id="PF00441">
    <property type="entry name" value="Acyl-CoA_dh_1"/>
    <property type="match status" value="1"/>
</dbReference>
<dbReference type="GO" id="GO:0070991">
    <property type="term" value="F:medium-chain fatty acyl-CoA dehydrogenase activity"/>
    <property type="evidence" value="ECO:0007669"/>
    <property type="project" value="UniProtKB-EC"/>
</dbReference>
<dbReference type="OrthoDB" id="9802447at2"/>
<dbReference type="GO" id="GO:0050660">
    <property type="term" value="F:flavin adenine dinucleotide binding"/>
    <property type="evidence" value="ECO:0007669"/>
    <property type="project" value="InterPro"/>
</dbReference>
<organism evidence="17 18">
    <name type="scientific">Cocleimonas flava</name>
    <dbReference type="NCBI Taxonomy" id="634765"/>
    <lineage>
        <taxon>Bacteria</taxon>
        <taxon>Pseudomonadati</taxon>
        <taxon>Pseudomonadota</taxon>
        <taxon>Gammaproteobacteria</taxon>
        <taxon>Thiotrichales</taxon>
        <taxon>Thiotrichaceae</taxon>
        <taxon>Cocleimonas</taxon>
    </lineage>
</organism>
<accession>A0A4R1FC37</accession>
<comment type="cofactor">
    <cofactor evidence="1">
        <name>FAD</name>
        <dbReference type="ChEBI" id="CHEBI:57692"/>
    </cofactor>
</comment>
<proteinExistence type="inferred from homology"/>
<keyword evidence="9" id="KW-0560">Oxidoreductase</keyword>
<comment type="caution">
    <text evidence="17">The sequence shown here is derived from an EMBL/GenBank/DDBJ whole genome shotgun (WGS) entry which is preliminary data.</text>
</comment>
<dbReference type="EC" id="1.3.8.8" evidence="5"/>
<dbReference type="Proteomes" id="UP000294887">
    <property type="component" value="Unassembled WGS sequence"/>
</dbReference>
<dbReference type="Pfam" id="PF09317">
    <property type="entry name" value="ACDH_C"/>
    <property type="match status" value="1"/>
</dbReference>
<gene>
    <name evidence="17" type="ORF">EV695_0164</name>
</gene>
<evidence type="ECO:0000256" key="7">
    <source>
        <dbReference type="ARBA" id="ARBA00022630"/>
    </source>
</evidence>
<feature type="domain" description="Acyl-CoA dehydrogenase C-terminal bacterial-type" evidence="16">
    <location>
        <begin position="517"/>
        <end position="799"/>
    </location>
</feature>
<evidence type="ECO:0000256" key="3">
    <source>
        <dbReference type="ARBA" id="ARBA00009347"/>
    </source>
</evidence>
<protein>
    <recommendedName>
        <fullName evidence="6">Acyl-coenzyme A dehydrogenase</fullName>
        <ecNumber evidence="4">1.3.8.7</ecNumber>
        <ecNumber evidence="5">1.3.8.8</ecNumber>
    </recommendedName>
</protein>
<feature type="domain" description="Acyl-CoA dehydrogenase/oxidase N-terminal" evidence="15">
    <location>
        <begin position="144"/>
        <end position="236"/>
    </location>
</feature>
<evidence type="ECO:0000313" key="17">
    <source>
        <dbReference type="EMBL" id="TCJ88321.1"/>
    </source>
</evidence>
<evidence type="ECO:0000256" key="8">
    <source>
        <dbReference type="ARBA" id="ARBA00022827"/>
    </source>
</evidence>
<dbReference type="NCBIfam" id="NF009586">
    <property type="entry name" value="PRK13026.1"/>
    <property type="match status" value="1"/>
</dbReference>
<dbReference type="UniPathway" id="UPA00659"/>